<feature type="transmembrane region" description="Helical" evidence="1">
    <location>
        <begin position="12"/>
        <end position="35"/>
    </location>
</feature>
<organism evidence="2 3">
    <name type="scientific">Tissierella simiarum</name>
    <dbReference type="NCBI Taxonomy" id="2841534"/>
    <lineage>
        <taxon>Bacteria</taxon>
        <taxon>Bacillati</taxon>
        <taxon>Bacillota</taxon>
        <taxon>Tissierellia</taxon>
        <taxon>Tissierellales</taxon>
        <taxon>Tissierellaceae</taxon>
        <taxon>Tissierella</taxon>
    </lineage>
</organism>
<keyword evidence="1" id="KW-0812">Transmembrane</keyword>
<dbReference type="RefSeq" id="WP_216521067.1">
    <property type="nucleotide sequence ID" value="NZ_JAHLPM010000014.1"/>
</dbReference>
<keyword evidence="1" id="KW-1133">Transmembrane helix</keyword>
<dbReference type="EMBL" id="JAHLPM010000014">
    <property type="protein sequence ID" value="MBU5439360.1"/>
    <property type="molecule type" value="Genomic_DNA"/>
</dbReference>
<evidence type="ECO:0000313" key="3">
    <source>
        <dbReference type="Proteomes" id="UP000749471"/>
    </source>
</evidence>
<dbReference type="Proteomes" id="UP000749471">
    <property type="component" value="Unassembled WGS sequence"/>
</dbReference>
<dbReference type="Pfam" id="PF20456">
    <property type="entry name" value="DUF6709"/>
    <property type="match status" value="1"/>
</dbReference>
<reference evidence="2 3" key="1">
    <citation type="submission" date="2021-06" db="EMBL/GenBank/DDBJ databases">
        <authorList>
            <person name="Sun Q."/>
            <person name="Li D."/>
        </authorList>
    </citation>
    <scope>NUCLEOTIDE SEQUENCE [LARGE SCALE GENOMIC DNA]</scope>
    <source>
        <strain evidence="2 3">MSJ-40</strain>
    </source>
</reference>
<evidence type="ECO:0000256" key="1">
    <source>
        <dbReference type="SAM" id="Phobius"/>
    </source>
</evidence>
<sequence length="225" mass="25710">MNNEYVIERKKVITRLLSMLLILTIVVGVILGIGVKRIKKDAEGPKDLLTLDFSKSKGEFVKASFDRMTPYFAEYVMENTEKDIEFSTKRLYFYLIDDKLMVVQIPHADFREFDKLVDSSNNGEIAVENPIERKGRIVPLNSQVKGIVKDILSSELNIENVTEEDFSTYIWSDMMDVDIPKEIGEDDTGQVIKSIGSMYLFLVLMVAVVAFSSLSKLKRKYKENA</sequence>
<accession>A0ABS6EAC2</accession>
<proteinExistence type="predicted"/>
<evidence type="ECO:0000313" key="2">
    <source>
        <dbReference type="EMBL" id="MBU5439360.1"/>
    </source>
</evidence>
<keyword evidence="3" id="KW-1185">Reference proteome</keyword>
<comment type="caution">
    <text evidence="2">The sequence shown here is derived from an EMBL/GenBank/DDBJ whole genome shotgun (WGS) entry which is preliminary data.</text>
</comment>
<gene>
    <name evidence="2" type="ORF">KQI42_15150</name>
</gene>
<name>A0ABS6EAC2_9FIRM</name>
<dbReference type="InterPro" id="IPR046555">
    <property type="entry name" value="DUF6709"/>
</dbReference>
<protein>
    <submittedName>
        <fullName evidence="2">Uncharacterized protein</fullName>
    </submittedName>
</protein>
<feature type="transmembrane region" description="Helical" evidence="1">
    <location>
        <begin position="196"/>
        <end position="214"/>
    </location>
</feature>
<keyword evidence="1" id="KW-0472">Membrane</keyword>